<keyword evidence="2" id="KW-1185">Reference proteome</keyword>
<dbReference type="Proteomes" id="UP000584374">
    <property type="component" value="Unassembled WGS sequence"/>
</dbReference>
<dbReference type="AlphaFoldDB" id="A0A840PZ96"/>
<sequence length="68" mass="7433">MAELGETSDPKALVPGNAESIHKTAWSMTVYGDLLHEAGVGLQRIDTTEGWSNPRKLHQMGDKSLVAW</sequence>
<evidence type="ECO:0008006" key="3">
    <source>
        <dbReference type="Google" id="ProtNLM"/>
    </source>
</evidence>
<evidence type="ECO:0000313" key="2">
    <source>
        <dbReference type="Proteomes" id="UP000584374"/>
    </source>
</evidence>
<accession>A0A840PZ96</accession>
<dbReference type="RefSeq" id="WP_184722023.1">
    <property type="nucleotide sequence ID" value="NZ_JACHIW010000001.1"/>
</dbReference>
<gene>
    <name evidence="1" type="ORF">BJ970_000075</name>
</gene>
<evidence type="ECO:0000313" key="1">
    <source>
        <dbReference type="EMBL" id="MBB5152541.1"/>
    </source>
</evidence>
<organism evidence="1 2">
    <name type="scientific">Saccharopolyspora phatthalungensis</name>
    <dbReference type="NCBI Taxonomy" id="664693"/>
    <lineage>
        <taxon>Bacteria</taxon>
        <taxon>Bacillati</taxon>
        <taxon>Actinomycetota</taxon>
        <taxon>Actinomycetes</taxon>
        <taxon>Pseudonocardiales</taxon>
        <taxon>Pseudonocardiaceae</taxon>
        <taxon>Saccharopolyspora</taxon>
    </lineage>
</organism>
<protein>
    <recommendedName>
        <fullName evidence="3">Tn3 transposase DDE domain-containing protein</fullName>
    </recommendedName>
</protein>
<dbReference type="EMBL" id="JACHIW010000001">
    <property type="protein sequence ID" value="MBB5152541.1"/>
    <property type="molecule type" value="Genomic_DNA"/>
</dbReference>
<comment type="caution">
    <text evidence="1">The sequence shown here is derived from an EMBL/GenBank/DDBJ whole genome shotgun (WGS) entry which is preliminary data.</text>
</comment>
<name>A0A840PZ96_9PSEU</name>
<proteinExistence type="predicted"/>
<reference evidence="1 2" key="1">
    <citation type="submission" date="2020-08" db="EMBL/GenBank/DDBJ databases">
        <title>Sequencing the genomes of 1000 actinobacteria strains.</title>
        <authorList>
            <person name="Klenk H.-P."/>
        </authorList>
    </citation>
    <scope>NUCLEOTIDE SEQUENCE [LARGE SCALE GENOMIC DNA]</scope>
    <source>
        <strain evidence="1 2">DSM 45584</strain>
    </source>
</reference>